<feature type="region of interest" description="Disordered" evidence="4">
    <location>
        <begin position="156"/>
        <end position="305"/>
    </location>
</feature>
<feature type="compositionally biased region" description="Low complexity" evidence="4">
    <location>
        <begin position="294"/>
        <end position="305"/>
    </location>
</feature>
<dbReference type="OMA" id="DSGWQAR"/>
<gene>
    <name evidence="7" type="ORF">CCM_03603</name>
</gene>
<feature type="compositionally biased region" description="Basic and acidic residues" evidence="4">
    <location>
        <begin position="251"/>
        <end position="268"/>
    </location>
</feature>
<dbReference type="eggNOG" id="KOG1450">
    <property type="taxonomic scope" value="Eukaryota"/>
</dbReference>
<evidence type="ECO:0000256" key="2">
    <source>
        <dbReference type="PROSITE-ProRule" id="PRU01077"/>
    </source>
</evidence>
<dbReference type="CDD" id="cd07652">
    <property type="entry name" value="F-BAR_Rgd1"/>
    <property type="match status" value="1"/>
</dbReference>
<dbReference type="InterPro" id="IPR008936">
    <property type="entry name" value="Rho_GTPase_activation_prot"/>
</dbReference>
<dbReference type="OrthoDB" id="437889at2759"/>
<feature type="compositionally biased region" description="Polar residues" evidence="4">
    <location>
        <begin position="712"/>
        <end position="728"/>
    </location>
</feature>
<accession>G3JBM6</accession>
<dbReference type="GO" id="GO:0007165">
    <property type="term" value="P:signal transduction"/>
    <property type="evidence" value="ECO:0007669"/>
    <property type="project" value="InterPro"/>
</dbReference>
<dbReference type="SUPFAM" id="SSF103657">
    <property type="entry name" value="BAR/IMD domain-like"/>
    <property type="match status" value="1"/>
</dbReference>
<dbReference type="PANTHER" id="PTHR23176">
    <property type="entry name" value="RHO/RAC/CDC GTPASE-ACTIVATING PROTEIN"/>
    <property type="match status" value="1"/>
</dbReference>
<evidence type="ECO:0000256" key="3">
    <source>
        <dbReference type="SAM" id="Coils"/>
    </source>
</evidence>
<dbReference type="SMART" id="SM00055">
    <property type="entry name" value="FCH"/>
    <property type="match status" value="1"/>
</dbReference>
<organism evidence="7 8">
    <name type="scientific">Cordyceps militaris (strain CM01)</name>
    <name type="common">Caterpillar fungus</name>
    <dbReference type="NCBI Taxonomy" id="983644"/>
    <lineage>
        <taxon>Eukaryota</taxon>
        <taxon>Fungi</taxon>
        <taxon>Dikarya</taxon>
        <taxon>Ascomycota</taxon>
        <taxon>Pezizomycotina</taxon>
        <taxon>Sordariomycetes</taxon>
        <taxon>Hypocreomycetidae</taxon>
        <taxon>Hypocreales</taxon>
        <taxon>Cordycipitaceae</taxon>
        <taxon>Cordyceps</taxon>
    </lineage>
</organism>
<feature type="compositionally biased region" description="Pro residues" evidence="4">
    <location>
        <begin position="849"/>
        <end position="860"/>
    </location>
</feature>
<keyword evidence="1" id="KW-0343">GTPase activation</keyword>
<sequence length="1076" mass="114930">MARPIPTIDWLSPTQWAVLIERRIVSEDTTGYGTLPLSLRYETLQSLSPLGDVGSGTEGACATILQRDNLPCSLEKVPRSALNQPFLVHLPLPPPLPGATKLCCPAAIPPRITPGPPLTATATGQHPLLEEPFAPWSLHRTSIDLAPAVQRIQTPHLAWHRPPLRQPRTPQTLLSPRPERLSPRQPRPFTALGTPVDGSSFAAAPARVSGTGAHSATSAMSSDFRGPGDNALPISSGPPQPSQSGAPVGKTSEDSDRKEPVADLEKPQGVEPESDDDKSEVGDTPHGPAPGGAPPADASAPSPAEAALMKQVNAVLSSEIGIATLLNRLKQSLASAKVINAPIEFATFLKKRAILEDDHAQSLKKLCRTTQENMRRTDHRTGSFAKSYDEMMFIHDRMAENGIQFAASLHQMHEDLIELANNSERNRKTWKTNGLSAEQKVADIEQAMRKSKAKYDSLAEEYDRARTGEGRQGGGKVLGAFKAHKSAAQQEEDLLKKAQNAEQAYYSHVQTLQTEKSQLEASHRPEAVKALKDLVLEIDSATTLQIQKFAAFNEKLLLGNGLIVYPFKNQPGETTPQPRSLRQAASSINNERDFNEYISTQQLKVASSTEVKYEKNPLLNPHSSGAPRPHSQPFAPPGQQGSMSSFGQANPAAAGGMPSPIAHQPQTMGARSSTGNYGGLTSPGGLGSPQSPVGPGQVAGVSQGGFPDQSRPFGQQHTRSFSQGNALSSPGGLVGLGGPPPQYGGRGGPPQAPPHQSAPRYGNGQPGAPPQLGALPFQGGNAPGQRASPQQGQAPFRPPGASSVPNGPGEPGARGSPQQTTLPFRPPSDVKSPVGLGGPGAHPSVMQPGPQPPQGQPPAYPSAHGTSVMANAPPMKPVFGVSLSKLYERDGLAVPMVVYQCIQAVDMYGLGVEGIYRQSGSLTHINKLKSMFDADSQNPALDFRNPESFYHDVNSVTGLLKQFFRDLPDPILTSEHHGSFVNAAKHDDDIVRRDSLHAIINALPDPNYATLRAITLHLYRVMDNAHLNRMNSHNLAVIFGPTLMGSDPNTAMTDAGWQIKVIDTILQNTYQIFDED</sequence>
<proteinExistence type="predicted"/>
<dbReference type="STRING" id="983644.G3JBM6"/>
<dbReference type="InterPro" id="IPR031160">
    <property type="entry name" value="F_BAR_dom"/>
</dbReference>
<dbReference type="Pfam" id="PF00611">
    <property type="entry name" value="FCH"/>
    <property type="match status" value="1"/>
</dbReference>
<dbReference type="EMBL" id="JH126400">
    <property type="protein sequence ID" value="EGX95331.1"/>
    <property type="molecule type" value="Genomic_DNA"/>
</dbReference>
<evidence type="ECO:0000313" key="7">
    <source>
        <dbReference type="EMBL" id="EGX95331.1"/>
    </source>
</evidence>
<dbReference type="PROSITE" id="PS50238">
    <property type="entry name" value="RHOGAP"/>
    <property type="match status" value="1"/>
</dbReference>
<dbReference type="InterPro" id="IPR001060">
    <property type="entry name" value="FCH_dom"/>
</dbReference>
<reference evidence="7 8" key="1">
    <citation type="journal article" date="2011" name="Genome Biol.">
        <title>Genome sequence of the insect pathogenic fungus Cordyceps militaris, a valued traditional Chinese medicine.</title>
        <authorList>
            <person name="Zheng P."/>
            <person name="Xia Y."/>
            <person name="Xiao G."/>
            <person name="Xiong C."/>
            <person name="Hu X."/>
            <person name="Zhang S."/>
            <person name="Zheng H."/>
            <person name="Huang Y."/>
            <person name="Zhou Y."/>
            <person name="Wang S."/>
            <person name="Zhao G.P."/>
            <person name="Liu X."/>
            <person name="St Leger R.J."/>
            <person name="Wang C."/>
        </authorList>
    </citation>
    <scope>NUCLEOTIDE SEQUENCE [LARGE SCALE GENOMIC DNA]</scope>
    <source>
        <strain evidence="7 8">CM01</strain>
    </source>
</reference>
<evidence type="ECO:0000313" key="8">
    <source>
        <dbReference type="Proteomes" id="UP000001610"/>
    </source>
</evidence>
<dbReference type="GeneID" id="18165629"/>
<evidence type="ECO:0000259" key="5">
    <source>
        <dbReference type="PROSITE" id="PS50238"/>
    </source>
</evidence>
<dbReference type="Proteomes" id="UP000001610">
    <property type="component" value="Unassembled WGS sequence"/>
</dbReference>
<dbReference type="InParanoid" id="G3JBM6"/>
<dbReference type="VEuPathDB" id="FungiDB:CCM_03603"/>
<dbReference type="GO" id="GO:0005938">
    <property type="term" value="C:cell cortex"/>
    <property type="evidence" value="ECO:0007669"/>
    <property type="project" value="UniProtKB-ARBA"/>
</dbReference>
<dbReference type="InterPro" id="IPR027267">
    <property type="entry name" value="AH/BAR_dom_sf"/>
</dbReference>
<evidence type="ECO:0000256" key="1">
    <source>
        <dbReference type="ARBA" id="ARBA00022468"/>
    </source>
</evidence>
<dbReference type="Pfam" id="PF00620">
    <property type="entry name" value="RhoGAP"/>
    <property type="match status" value="1"/>
</dbReference>
<dbReference type="InterPro" id="IPR050729">
    <property type="entry name" value="Rho-GAP"/>
</dbReference>
<dbReference type="Gene3D" id="1.10.555.10">
    <property type="entry name" value="Rho GTPase activation protein"/>
    <property type="match status" value="1"/>
</dbReference>
<feature type="compositionally biased region" description="Polar residues" evidence="4">
    <location>
        <begin position="664"/>
        <end position="675"/>
    </location>
</feature>
<feature type="domain" description="F-BAR" evidence="6">
    <location>
        <begin position="310"/>
        <end position="593"/>
    </location>
</feature>
<feature type="compositionally biased region" description="Polar residues" evidence="4">
    <location>
        <begin position="212"/>
        <end position="221"/>
    </location>
</feature>
<dbReference type="RefSeq" id="XP_006668817.1">
    <property type="nucleotide sequence ID" value="XM_006668754.1"/>
</dbReference>
<dbReference type="GO" id="GO:0005096">
    <property type="term" value="F:GTPase activator activity"/>
    <property type="evidence" value="ECO:0007669"/>
    <property type="project" value="UniProtKB-KW"/>
</dbReference>
<feature type="domain" description="Rho-GAP" evidence="5">
    <location>
        <begin position="881"/>
        <end position="1073"/>
    </location>
</feature>
<dbReference type="AlphaFoldDB" id="G3JBM6"/>
<dbReference type="FunFam" id="1.20.1270.60:FF:000063">
    <property type="entry name" value="Rho GTPase activator"/>
    <property type="match status" value="1"/>
</dbReference>
<feature type="compositionally biased region" description="Polar residues" evidence="4">
    <location>
        <begin position="639"/>
        <end position="648"/>
    </location>
</feature>
<feature type="compositionally biased region" description="Gly residues" evidence="4">
    <location>
        <begin position="676"/>
        <end position="687"/>
    </location>
</feature>
<feature type="region of interest" description="Disordered" evidence="4">
    <location>
        <begin position="616"/>
        <end position="868"/>
    </location>
</feature>
<dbReference type="InterPro" id="IPR000198">
    <property type="entry name" value="RhoGAP_dom"/>
</dbReference>
<dbReference type="SMART" id="SM00324">
    <property type="entry name" value="RhoGAP"/>
    <property type="match status" value="1"/>
</dbReference>
<evidence type="ECO:0000259" key="6">
    <source>
        <dbReference type="PROSITE" id="PS51741"/>
    </source>
</evidence>
<name>G3JBM6_CORMM</name>
<dbReference type="Gene3D" id="1.20.1270.60">
    <property type="entry name" value="Arfaptin homology (AH) domain/BAR domain"/>
    <property type="match status" value="1"/>
</dbReference>
<dbReference type="FunCoup" id="G3JBM6">
    <property type="interactions" value="134"/>
</dbReference>
<dbReference type="HOGENOM" id="CLU_010730_3_0_1"/>
<keyword evidence="8" id="KW-1185">Reference proteome</keyword>
<keyword evidence="2 3" id="KW-0175">Coiled coil</keyword>
<dbReference type="KEGG" id="cmt:CCM_03603"/>
<dbReference type="PROSITE" id="PS51741">
    <property type="entry name" value="F_BAR"/>
    <property type="match status" value="1"/>
</dbReference>
<dbReference type="SUPFAM" id="SSF48350">
    <property type="entry name" value="GTPase activation domain, GAP"/>
    <property type="match status" value="1"/>
</dbReference>
<evidence type="ECO:0000256" key="4">
    <source>
        <dbReference type="SAM" id="MobiDB-lite"/>
    </source>
</evidence>
<protein>
    <submittedName>
        <fullName evidence="7">Rho GTPase activator (Rgd1), putative</fullName>
    </submittedName>
</protein>
<feature type="coiled-coil region" evidence="3">
    <location>
        <begin position="441"/>
        <end position="504"/>
    </location>
</feature>
<feature type="compositionally biased region" description="Low complexity" evidence="4">
    <location>
        <begin position="688"/>
        <end position="698"/>
    </location>
</feature>
<dbReference type="FunFam" id="1.10.555.10:FF:000041">
    <property type="entry name" value="Rho GTPase activator (Rgd1)"/>
    <property type="match status" value="1"/>
</dbReference>
<dbReference type="PANTHER" id="PTHR23176:SF136">
    <property type="entry name" value="RHO GTPASE ACTIVATOR (RGD1)"/>
    <property type="match status" value="1"/>
</dbReference>